<proteinExistence type="predicted"/>
<feature type="region of interest" description="Disordered" evidence="1">
    <location>
        <begin position="61"/>
        <end position="102"/>
    </location>
</feature>
<keyword evidence="3" id="KW-1185">Reference proteome</keyword>
<dbReference type="AlphaFoldDB" id="A0A9N7TUC5"/>
<accession>A0A9N7TUC5</accession>
<dbReference type="Proteomes" id="UP001153269">
    <property type="component" value="Unassembled WGS sequence"/>
</dbReference>
<dbReference type="EMBL" id="CADEAL010000335">
    <property type="protein sequence ID" value="CAB1418673.1"/>
    <property type="molecule type" value="Genomic_DNA"/>
</dbReference>
<name>A0A9N7TUC5_PLEPL</name>
<protein>
    <submittedName>
        <fullName evidence="2">Uncharacterized protein</fullName>
    </submittedName>
</protein>
<sequence>MSPVDDYITQVPQSSDRGCRLSQAVSTSTFPSPLLLNTQREDNENGEKRYREHHTLQFRSGLIIDPPPRTPADLHPVTCRGKADDSPVQLDRRTEDASFEPS</sequence>
<comment type="caution">
    <text evidence="2">The sequence shown here is derived from an EMBL/GenBank/DDBJ whole genome shotgun (WGS) entry which is preliminary data.</text>
</comment>
<reference evidence="2" key="1">
    <citation type="submission" date="2020-03" db="EMBL/GenBank/DDBJ databases">
        <authorList>
            <person name="Weist P."/>
        </authorList>
    </citation>
    <scope>NUCLEOTIDE SEQUENCE</scope>
</reference>
<gene>
    <name evidence="2" type="ORF">PLEPLA_LOCUS6499</name>
</gene>
<feature type="compositionally biased region" description="Basic and acidic residues" evidence="1">
    <location>
        <begin position="81"/>
        <end position="96"/>
    </location>
</feature>
<evidence type="ECO:0000256" key="1">
    <source>
        <dbReference type="SAM" id="MobiDB-lite"/>
    </source>
</evidence>
<evidence type="ECO:0000313" key="3">
    <source>
        <dbReference type="Proteomes" id="UP001153269"/>
    </source>
</evidence>
<organism evidence="2 3">
    <name type="scientific">Pleuronectes platessa</name>
    <name type="common">European plaice</name>
    <dbReference type="NCBI Taxonomy" id="8262"/>
    <lineage>
        <taxon>Eukaryota</taxon>
        <taxon>Metazoa</taxon>
        <taxon>Chordata</taxon>
        <taxon>Craniata</taxon>
        <taxon>Vertebrata</taxon>
        <taxon>Euteleostomi</taxon>
        <taxon>Actinopterygii</taxon>
        <taxon>Neopterygii</taxon>
        <taxon>Teleostei</taxon>
        <taxon>Neoteleostei</taxon>
        <taxon>Acanthomorphata</taxon>
        <taxon>Carangaria</taxon>
        <taxon>Pleuronectiformes</taxon>
        <taxon>Pleuronectoidei</taxon>
        <taxon>Pleuronectidae</taxon>
        <taxon>Pleuronectes</taxon>
    </lineage>
</organism>
<evidence type="ECO:0000313" key="2">
    <source>
        <dbReference type="EMBL" id="CAB1418673.1"/>
    </source>
</evidence>